<gene>
    <name evidence="1" type="ORF">CEPIT_LOCUS4391</name>
</gene>
<dbReference type="Pfam" id="PF04398">
    <property type="entry name" value="DUF538"/>
    <property type="match status" value="1"/>
</dbReference>
<name>A0AAV0CAI9_9ASTE</name>
<evidence type="ECO:0000313" key="2">
    <source>
        <dbReference type="Proteomes" id="UP001152523"/>
    </source>
</evidence>
<dbReference type="SUPFAM" id="SSF141562">
    <property type="entry name" value="At5g01610-like"/>
    <property type="match status" value="1"/>
</dbReference>
<dbReference type="Gene3D" id="2.30.240.10">
    <property type="entry name" value="At5g01610-like"/>
    <property type="match status" value="1"/>
</dbReference>
<keyword evidence="2" id="KW-1185">Reference proteome</keyword>
<organism evidence="1 2">
    <name type="scientific">Cuscuta epithymum</name>
    <dbReference type="NCBI Taxonomy" id="186058"/>
    <lineage>
        <taxon>Eukaryota</taxon>
        <taxon>Viridiplantae</taxon>
        <taxon>Streptophyta</taxon>
        <taxon>Embryophyta</taxon>
        <taxon>Tracheophyta</taxon>
        <taxon>Spermatophyta</taxon>
        <taxon>Magnoliopsida</taxon>
        <taxon>eudicotyledons</taxon>
        <taxon>Gunneridae</taxon>
        <taxon>Pentapetalae</taxon>
        <taxon>asterids</taxon>
        <taxon>lamiids</taxon>
        <taxon>Solanales</taxon>
        <taxon>Convolvulaceae</taxon>
        <taxon>Cuscuteae</taxon>
        <taxon>Cuscuta</taxon>
        <taxon>Cuscuta subgen. Cuscuta</taxon>
    </lineage>
</organism>
<dbReference type="EMBL" id="CAMAPF010000023">
    <property type="protein sequence ID" value="CAH9072756.1"/>
    <property type="molecule type" value="Genomic_DNA"/>
</dbReference>
<reference evidence="1" key="1">
    <citation type="submission" date="2022-07" db="EMBL/GenBank/DDBJ databases">
        <authorList>
            <person name="Macas J."/>
            <person name="Novak P."/>
            <person name="Neumann P."/>
        </authorList>
    </citation>
    <scope>NUCLEOTIDE SEQUENCE</scope>
</reference>
<accession>A0AAV0CAI9</accession>
<dbReference type="Proteomes" id="UP001152523">
    <property type="component" value="Unassembled WGS sequence"/>
</dbReference>
<protein>
    <submittedName>
        <fullName evidence="1">Uncharacterized protein</fullName>
    </submittedName>
</protein>
<comment type="caution">
    <text evidence="1">The sequence shown here is derived from an EMBL/GenBank/DDBJ whole genome shotgun (WGS) entry which is preliminary data.</text>
</comment>
<dbReference type="InterPro" id="IPR036758">
    <property type="entry name" value="At5g01610-like"/>
</dbReference>
<sequence>MSRTSTSCGSSPRRRPKFEQIGKAGAVGCEVIANVEQNKIKKLTGFKDKELLLWDTISEISVDDPPTEKIYFYSSLGIGKTFLVSAFEILKEELKKLGEVKEV</sequence>
<proteinExistence type="predicted"/>
<evidence type="ECO:0000313" key="1">
    <source>
        <dbReference type="EMBL" id="CAH9072756.1"/>
    </source>
</evidence>
<dbReference type="AlphaFoldDB" id="A0AAV0CAI9"/>
<dbReference type="InterPro" id="IPR007493">
    <property type="entry name" value="DUF538"/>
</dbReference>